<keyword evidence="4" id="KW-0732">Signal</keyword>
<feature type="chain" id="PRO_5009796887" evidence="4">
    <location>
        <begin position="21"/>
        <end position="424"/>
    </location>
</feature>
<dbReference type="InterPro" id="IPR006059">
    <property type="entry name" value="SBP"/>
</dbReference>
<organism evidence="5 6">
    <name type="scientific">Bradyrhizobium valentinum</name>
    <dbReference type="NCBI Taxonomy" id="1518501"/>
    <lineage>
        <taxon>Bacteria</taxon>
        <taxon>Pseudomonadati</taxon>
        <taxon>Pseudomonadota</taxon>
        <taxon>Alphaproteobacteria</taxon>
        <taxon>Hyphomicrobiales</taxon>
        <taxon>Nitrobacteraceae</taxon>
        <taxon>Bradyrhizobium</taxon>
    </lineage>
</organism>
<reference evidence="5 6" key="1">
    <citation type="submission" date="2014-03" db="EMBL/GenBank/DDBJ databases">
        <title>Bradyrhizobium valentinum sp. nov., isolated from effective nodules of Lupinus mariae-josephae, a lupine endemic of basic-lime soils in Eastern Spain.</title>
        <authorList>
            <person name="Duran D."/>
            <person name="Rey L."/>
            <person name="Navarro A."/>
            <person name="Busquets A."/>
            <person name="Imperial J."/>
            <person name="Ruiz-Argueso T."/>
        </authorList>
    </citation>
    <scope>NUCLEOTIDE SEQUENCE [LARGE SCALE GENOMIC DNA]</scope>
    <source>
        <strain evidence="5 6">LmjM3</strain>
    </source>
</reference>
<comment type="similarity">
    <text evidence="2">Belongs to the bacterial solute-binding protein 1 family.</text>
</comment>
<comment type="caution">
    <text evidence="5">The sequence shown here is derived from an EMBL/GenBank/DDBJ whole genome shotgun (WGS) entry which is preliminary data.</text>
</comment>
<evidence type="ECO:0000256" key="1">
    <source>
        <dbReference type="ARBA" id="ARBA00004418"/>
    </source>
</evidence>
<comment type="subcellular location">
    <subcellularLocation>
        <location evidence="1">Periplasm</location>
    </subcellularLocation>
</comment>
<dbReference type="PANTHER" id="PTHR43649">
    <property type="entry name" value="ARABINOSE-BINDING PROTEIN-RELATED"/>
    <property type="match status" value="1"/>
</dbReference>
<evidence type="ECO:0000256" key="4">
    <source>
        <dbReference type="SAM" id="SignalP"/>
    </source>
</evidence>
<dbReference type="Gene3D" id="3.40.190.10">
    <property type="entry name" value="Periplasmic binding protein-like II"/>
    <property type="match status" value="2"/>
</dbReference>
<dbReference type="SUPFAM" id="SSF53850">
    <property type="entry name" value="Periplasmic binding protein-like II"/>
    <property type="match status" value="1"/>
</dbReference>
<keyword evidence="6" id="KW-1185">Reference proteome</keyword>
<protein>
    <submittedName>
        <fullName evidence="5">Sugar ABC transporter substrate-binding protein</fullName>
    </submittedName>
</protein>
<accession>A0A0R3KYT7</accession>
<dbReference type="RefSeq" id="WP_057853580.1">
    <property type="nucleotide sequence ID" value="NZ_LLXX01000162.1"/>
</dbReference>
<dbReference type="OrthoDB" id="2509690at2"/>
<dbReference type="Proteomes" id="UP000051913">
    <property type="component" value="Unassembled WGS sequence"/>
</dbReference>
<dbReference type="Pfam" id="PF13416">
    <property type="entry name" value="SBP_bac_8"/>
    <property type="match status" value="1"/>
</dbReference>
<dbReference type="CDD" id="cd14748">
    <property type="entry name" value="PBP2_UgpB"/>
    <property type="match status" value="1"/>
</dbReference>
<sequence length="424" mass="46295">MFRTWIAGAALSLVAGLAHAQTEVVVQYPYAELFEGTHKRIIEEFAKVRPDIKVTLRAPYDSYEDGTQKVLREAVTNQMPDVTFQGLNRIRVLVDKNIPAELDGYIAAEKDFDKQGFHQAMFDIGTASGKVYALPFAISLPVVYVNLDLAKQAGADPANLPKTWDGLIDLARKIKALGPDINGITYAWDITGNWLWQAPVFSRGGSMLNADENKVAFNGPEGQFAIRTLARLVTEAAMPNLDQPAMRATFAAGKTGIHITSTSDLNKTTQMIGGKFALKTHTFPDVVSPNGRLPAGGNVVLILAKDKAKRDAAWEVVKFWTGPKGAAIMAETTGYMPPNKVANEVYLKDFYVKNPNNYTAVSQLALLTKWYAFPGDNGLKITDVIKDHLNSIVTGARAKEPEAVLSDMTADVQKLLPKTVGSVR</sequence>
<evidence type="ECO:0000256" key="3">
    <source>
        <dbReference type="ARBA" id="ARBA00022764"/>
    </source>
</evidence>
<dbReference type="InterPro" id="IPR050490">
    <property type="entry name" value="Bact_solute-bd_prot1"/>
</dbReference>
<dbReference type="PANTHER" id="PTHR43649:SF30">
    <property type="entry name" value="ABC TRANSPORTER SUBSTRATE-BINDING PROTEIN"/>
    <property type="match status" value="1"/>
</dbReference>
<name>A0A0R3KYT7_9BRAD</name>
<dbReference type="STRING" id="1518501.CQ10_03070"/>
<keyword evidence="3" id="KW-0574">Periplasm</keyword>
<evidence type="ECO:0000313" key="5">
    <source>
        <dbReference type="EMBL" id="KRR00893.1"/>
    </source>
</evidence>
<feature type="signal peptide" evidence="4">
    <location>
        <begin position="1"/>
        <end position="20"/>
    </location>
</feature>
<evidence type="ECO:0000313" key="6">
    <source>
        <dbReference type="Proteomes" id="UP000051913"/>
    </source>
</evidence>
<evidence type="ECO:0000256" key="2">
    <source>
        <dbReference type="ARBA" id="ARBA00008520"/>
    </source>
</evidence>
<gene>
    <name evidence="5" type="ORF">CP49_31200</name>
</gene>
<dbReference type="EMBL" id="LLXX01000162">
    <property type="protein sequence ID" value="KRR00893.1"/>
    <property type="molecule type" value="Genomic_DNA"/>
</dbReference>
<dbReference type="AlphaFoldDB" id="A0A0R3KYT7"/>
<proteinExistence type="inferred from homology"/>
<dbReference type="GO" id="GO:0042597">
    <property type="term" value="C:periplasmic space"/>
    <property type="evidence" value="ECO:0007669"/>
    <property type="project" value="UniProtKB-SubCell"/>
</dbReference>